<evidence type="ECO:0008006" key="3">
    <source>
        <dbReference type="Google" id="ProtNLM"/>
    </source>
</evidence>
<accession>A0A5E3ZW23</accession>
<dbReference type="Gene3D" id="2.40.50.140">
    <property type="entry name" value="Nucleic acid-binding proteins"/>
    <property type="match status" value="1"/>
</dbReference>
<evidence type="ECO:0000313" key="1">
    <source>
        <dbReference type="EMBL" id="VHN99663.1"/>
    </source>
</evidence>
<dbReference type="OrthoDB" id="3268233at2"/>
<organism evidence="1 2">
    <name type="scientific">Lawsonella clevelandensis</name>
    <dbReference type="NCBI Taxonomy" id="1528099"/>
    <lineage>
        <taxon>Bacteria</taxon>
        <taxon>Bacillati</taxon>
        <taxon>Actinomycetota</taxon>
        <taxon>Actinomycetes</taxon>
        <taxon>Mycobacteriales</taxon>
        <taxon>Lawsonellaceae</taxon>
        <taxon>Lawsonella</taxon>
    </lineage>
</organism>
<protein>
    <recommendedName>
        <fullName evidence="3">DNA-binding protein</fullName>
    </recommendedName>
</protein>
<dbReference type="Proteomes" id="UP000324288">
    <property type="component" value="Chromosome"/>
</dbReference>
<dbReference type="RefSeq" id="WP_148417444.1">
    <property type="nucleotide sequence ID" value="NZ_CAMJVL010000002.1"/>
</dbReference>
<gene>
    <name evidence="1" type="ORF">LC603019_00140</name>
</gene>
<proteinExistence type="predicted"/>
<evidence type="ECO:0000313" key="2">
    <source>
        <dbReference type="Proteomes" id="UP000324288"/>
    </source>
</evidence>
<sequence>MSALHNRITPIGACRLGHKVTVTGTISMVTVSAPHAPAGVEAHLYDDSGVIELHWMGRHTMPGIDTGRHIEVEGRIALHGRDLAIYNPRYELLS</sequence>
<dbReference type="InterPro" id="IPR012340">
    <property type="entry name" value="NA-bd_OB-fold"/>
</dbReference>
<keyword evidence="2" id="KW-1185">Reference proteome</keyword>
<name>A0A5E3ZW23_9ACTN</name>
<reference evidence="1 2" key="1">
    <citation type="submission" date="2019-04" db="EMBL/GenBank/DDBJ databases">
        <authorList>
            <person name="Seth-Smith MB H."/>
            <person name="Seth-Smith H."/>
        </authorList>
    </citation>
    <scope>NUCLEOTIDE SEQUENCE [LARGE SCALE GENOMIC DNA]</scope>
    <source>
        <strain evidence="1">USB-603019</strain>
    </source>
</reference>
<dbReference type="EMBL" id="LR584267">
    <property type="protein sequence ID" value="VHN99663.1"/>
    <property type="molecule type" value="Genomic_DNA"/>
</dbReference>
<dbReference type="AlphaFoldDB" id="A0A5E3ZW23"/>